<name>A0A738CSK3_SALER</name>
<sequence length="163" mass="19090">MENNNERSSMEIFEKDQKIAFVDSFSNAALSYEYEQAGFTINLVNRTVLLFNHNIKINVTAKQLRKNNIKKNVTAKQLRKNNIKKNVMSSTLRKNMNSTFIYPYSNIREINYSLPDSRSDDAEICIMTDDVLNPVWTFRVPSHAHYICEQWVEVFNNHIFFGP</sequence>
<dbReference type="EMBL" id="DAATHJ010000037">
    <property type="protein sequence ID" value="HAE8612662.1"/>
    <property type="molecule type" value="Genomic_DNA"/>
</dbReference>
<evidence type="ECO:0000313" key="1">
    <source>
        <dbReference type="EMBL" id="HAE8612662.1"/>
    </source>
</evidence>
<organism evidence="1">
    <name type="scientific">Salmonella enterica subsp. salamae serovar 30:1,z28:z6</name>
    <dbReference type="NCBI Taxonomy" id="1967615"/>
    <lineage>
        <taxon>Bacteria</taxon>
        <taxon>Pseudomonadati</taxon>
        <taxon>Pseudomonadota</taxon>
        <taxon>Gammaproteobacteria</taxon>
        <taxon>Enterobacterales</taxon>
        <taxon>Enterobacteriaceae</taxon>
        <taxon>Salmonella</taxon>
    </lineage>
</organism>
<comment type="caution">
    <text evidence="1">The sequence shown here is derived from an EMBL/GenBank/DDBJ whole genome shotgun (WGS) entry which is preliminary data.</text>
</comment>
<gene>
    <name evidence="1" type="ORF">G4W81_004382</name>
</gene>
<reference evidence="1" key="2">
    <citation type="submission" date="2018-07" db="EMBL/GenBank/DDBJ databases">
        <authorList>
            <consortium name="NCBI Pathogen Detection Project"/>
        </authorList>
    </citation>
    <scope>NUCLEOTIDE SEQUENCE</scope>
    <source>
        <strain evidence="1">165-86</strain>
    </source>
</reference>
<proteinExistence type="predicted"/>
<protein>
    <submittedName>
        <fullName evidence="1">Uncharacterized protein</fullName>
    </submittedName>
</protein>
<dbReference type="AlphaFoldDB" id="A0A738CSK3"/>
<reference evidence="1" key="1">
    <citation type="journal article" date="2018" name="Genome Biol.">
        <title>SKESA: strategic k-mer extension for scrupulous assemblies.</title>
        <authorList>
            <person name="Souvorov A."/>
            <person name="Agarwala R."/>
            <person name="Lipman D.J."/>
        </authorList>
    </citation>
    <scope>NUCLEOTIDE SEQUENCE</scope>
    <source>
        <strain evidence="1">165-86</strain>
    </source>
</reference>
<accession>A0A738CSK3</accession>